<evidence type="ECO:0000313" key="6">
    <source>
        <dbReference type="Proteomes" id="UP000252405"/>
    </source>
</evidence>
<accession>A0A368TZS8</accession>
<evidence type="ECO:0000256" key="3">
    <source>
        <dbReference type="ARBA" id="ARBA00022989"/>
    </source>
</evidence>
<comment type="caution">
    <text evidence="5">The sequence shown here is derived from an EMBL/GenBank/DDBJ whole genome shotgun (WGS) entry which is preliminary data.</text>
</comment>
<keyword evidence="3" id="KW-1133">Transmembrane helix</keyword>
<dbReference type="InterPro" id="IPR029058">
    <property type="entry name" value="AB_hydrolase_fold"/>
</dbReference>
<dbReference type="Proteomes" id="UP000252405">
    <property type="component" value="Unassembled WGS sequence"/>
</dbReference>
<organism evidence="5 6">
    <name type="scientific">Billgrantia montanilacus</name>
    <dbReference type="NCBI Taxonomy" id="2282305"/>
    <lineage>
        <taxon>Bacteria</taxon>
        <taxon>Pseudomonadati</taxon>
        <taxon>Pseudomonadota</taxon>
        <taxon>Gammaproteobacteria</taxon>
        <taxon>Oceanospirillales</taxon>
        <taxon>Halomonadaceae</taxon>
        <taxon>Billgrantia</taxon>
    </lineage>
</organism>
<gene>
    <name evidence="5" type="ORF">DU505_09685</name>
</gene>
<reference evidence="5 6" key="1">
    <citation type="submission" date="2018-07" db="EMBL/GenBank/DDBJ databases">
        <title>Halomonas montanilacus sp. nov., isolated from Lake Pengyan on Tibetan Plateau.</title>
        <authorList>
            <person name="Lu H."/>
            <person name="Xing P."/>
            <person name="Wu Q."/>
        </authorList>
    </citation>
    <scope>NUCLEOTIDE SEQUENCE [LARGE SCALE GENOMIC DNA]</scope>
    <source>
        <strain evidence="5 6">PYC7W</strain>
    </source>
</reference>
<dbReference type="RefSeq" id="WP_114478776.1">
    <property type="nucleotide sequence ID" value="NZ_QPII01000005.1"/>
</dbReference>
<dbReference type="AlphaFoldDB" id="A0A368TZS8"/>
<evidence type="ECO:0000313" key="5">
    <source>
        <dbReference type="EMBL" id="RCV89846.1"/>
    </source>
</evidence>
<dbReference type="PANTHER" id="PTHR17920:SF3">
    <property type="entry name" value="TRANSMEMBRANE AND COILED-COIL DOMAIN-CONTAINING PROTEIN 4"/>
    <property type="match status" value="1"/>
</dbReference>
<keyword evidence="6" id="KW-1185">Reference proteome</keyword>
<proteinExistence type="predicted"/>
<protein>
    <submittedName>
        <fullName evidence="5">DUF726 domain-containing protein</fullName>
    </submittedName>
</protein>
<dbReference type="EMBL" id="QPII01000005">
    <property type="protein sequence ID" value="RCV89846.1"/>
    <property type="molecule type" value="Genomic_DNA"/>
</dbReference>
<dbReference type="Pfam" id="PF05277">
    <property type="entry name" value="DUF726"/>
    <property type="match status" value="1"/>
</dbReference>
<name>A0A368TZS8_9GAMM</name>
<evidence type="ECO:0000256" key="1">
    <source>
        <dbReference type="ARBA" id="ARBA00004141"/>
    </source>
</evidence>
<dbReference type="PANTHER" id="PTHR17920">
    <property type="entry name" value="TRANSMEMBRANE AND COILED-COIL DOMAIN-CONTAINING PROTEIN 4 TMCO4"/>
    <property type="match status" value="1"/>
</dbReference>
<comment type="subcellular location">
    <subcellularLocation>
        <location evidence="1">Membrane</location>
        <topology evidence="1">Multi-pass membrane protein</topology>
    </subcellularLocation>
</comment>
<keyword evidence="2" id="KW-0812">Transmembrane</keyword>
<dbReference type="GO" id="GO:0016020">
    <property type="term" value="C:membrane"/>
    <property type="evidence" value="ECO:0007669"/>
    <property type="project" value="UniProtKB-SubCell"/>
</dbReference>
<dbReference type="SUPFAM" id="SSF53474">
    <property type="entry name" value="alpha/beta-Hydrolases"/>
    <property type="match status" value="1"/>
</dbReference>
<dbReference type="OrthoDB" id="6138269at2"/>
<keyword evidence="4" id="KW-0472">Membrane</keyword>
<evidence type="ECO:0000256" key="2">
    <source>
        <dbReference type="ARBA" id="ARBA00022692"/>
    </source>
</evidence>
<evidence type="ECO:0000256" key="4">
    <source>
        <dbReference type="ARBA" id="ARBA00023136"/>
    </source>
</evidence>
<sequence>MIYSVLQERELPERKAIIKLLGLILFQTPPMNEKEVSFLETLCAFSGLEDDDVAVSMRLDMRERWLFSEVIHEVLSLGSQKLLLFLAKLAENCFVERKGLSFLSNGGELKTFINESIEPNIHLSDKAKADMAAMTETFFKTSCDIYDLIYENSLSKKELETISASEKMFMLNSLKLNELSAPEATTFLIAFNERVMKQHDASSSGAEVMFLNHILGAFYQHADVTPDQVNEDPGFSLMEIQHLWQKKLILVASLARFEKDDDPLSDMGIRHMVNELDIDKKEVVKSIFPAVMAYKSSCIDAFSRLHDVSRDDYAAAQSGADYLRRALAVADVASDFVPGVAGLKKIHKWGVRASGFVDDYTSDDARAAEKIFGLRHIVEDNRSGVLNICIDGFMSEASKGQFVDWRMPFEASKVPGAIAGFSWPSRNFTTSGMTCWYEAVENALIYGNRLAEEIRFFKSFNPDIKIKLYGHSLGARVIQNSLVALVGSGCKVDEAYLFGGAVSRTDKQRWAGALQSVEGKVFNFYSSNDEILNKLYRMAQGGDEPAGLGEIEFFSSKGVSQCEVVNVDVTSLVDRHTEYKPNLVNILHQLNQVSMDTRP</sequence>
<dbReference type="InterPro" id="IPR007941">
    <property type="entry name" value="DUF726"/>
</dbReference>